<dbReference type="AlphaFoldDB" id="A0AAE0GCG5"/>
<gene>
    <name evidence="1" type="ORF">CYMTET_16275</name>
</gene>
<dbReference type="InterPro" id="IPR032801">
    <property type="entry name" value="PXL2A/B/C"/>
</dbReference>
<accession>A0AAE0GCG5</accession>
<dbReference type="EMBL" id="LGRX02007122">
    <property type="protein sequence ID" value="KAK3275609.1"/>
    <property type="molecule type" value="Genomic_DNA"/>
</dbReference>
<protein>
    <submittedName>
        <fullName evidence="1">Uncharacterized protein</fullName>
    </submittedName>
</protein>
<keyword evidence="2" id="KW-1185">Reference proteome</keyword>
<dbReference type="Pfam" id="PF13911">
    <property type="entry name" value="AhpC-TSA_2"/>
    <property type="match status" value="1"/>
</dbReference>
<dbReference type="GO" id="GO:0009507">
    <property type="term" value="C:chloroplast"/>
    <property type="evidence" value="ECO:0007669"/>
    <property type="project" value="TreeGrafter"/>
</dbReference>
<name>A0AAE0GCG5_9CHLO</name>
<reference evidence="1 2" key="1">
    <citation type="journal article" date="2015" name="Genome Biol. Evol.">
        <title>Comparative Genomics of a Bacterivorous Green Alga Reveals Evolutionary Causalities and Consequences of Phago-Mixotrophic Mode of Nutrition.</title>
        <authorList>
            <person name="Burns J.A."/>
            <person name="Paasch A."/>
            <person name="Narechania A."/>
            <person name="Kim E."/>
        </authorList>
    </citation>
    <scope>NUCLEOTIDE SEQUENCE [LARGE SCALE GENOMIC DNA]</scope>
    <source>
        <strain evidence="1 2">PLY_AMNH</strain>
    </source>
</reference>
<evidence type="ECO:0000313" key="1">
    <source>
        <dbReference type="EMBL" id="KAK3275609.1"/>
    </source>
</evidence>
<sequence length="129" mass="14419">MDCKLLVVSIGTAERAKQFVEETGFPIENLYADPDNVTYDALGFYNGVQRTFFNPATPFSIRDRLLQDGATDLQDIMPRWKPWIPPKLDQGLQQGGVFAFKGDVSLLEHYDEATGAHIALEDILDAIQS</sequence>
<dbReference type="PANTHER" id="PTHR28630">
    <property type="match status" value="1"/>
</dbReference>
<dbReference type="Proteomes" id="UP001190700">
    <property type="component" value="Unassembled WGS sequence"/>
</dbReference>
<dbReference type="PANTHER" id="PTHR28630:SF23">
    <property type="entry name" value="THIOREDOXIN SUPERFAMILY PROTEIN"/>
    <property type="match status" value="1"/>
</dbReference>
<proteinExistence type="predicted"/>
<organism evidence="1 2">
    <name type="scientific">Cymbomonas tetramitiformis</name>
    <dbReference type="NCBI Taxonomy" id="36881"/>
    <lineage>
        <taxon>Eukaryota</taxon>
        <taxon>Viridiplantae</taxon>
        <taxon>Chlorophyta</taxon>
        <taxon>Pyramimonadophyceae</taxon>
        <taxon>Pyramimonadales</taxon>
        <taxon>Pyramimonadaceae</taxon>
        <taxon>Cymbomonas</taxon>
    </lineage>
</organism>
<comment type="caution">
    <text evidence="1">The sequence shown here is derived from an EMBL/GenBank/DDBJ whole genome shotgun (WGS) entry which is preliminary data.</text>
</comment>
<evidence type="ECO:0000313" key="2">
    <source>
        <dbReference type="Proteomes" id="UP001190700"/>
    </source>
</evidence>